<keyword evidence="9" id="KW-1185">Reference proteome</keyword>
<feature type="region of interest" description="Disordered" evidence="6">
    <location>
        <begin position="734"/>
        <end position="755"/>
    </location>
</feature>
<evidence type="ECO:0000256" key="1">
    <source>
        <dbReference type="ARBA" id="ARBA00004245"/>
    </source>
</evidence>
<feature type="compositionally biased region" description="Polar residues" evidence="6">
    <location>
        <begin position="771"/>
        <end position="786"/>
    </location>
</feature>
<dbReference type="Gene3D" id="3.40.850.10">
    <property type="entry name" value="Kinesin motor domain"/>
    <property type="match status" value="1"/>
</dbReference>
<name>G3PKU8_GASAC</name>
<feature type="compositionally biased region" description="Polar residues" evidence="6">
    <location>
        <begin position="1212"/>
        <end position="1225"/>
    </location>
</feature>
<dbReference type="GO" id="GO:0005524">
    <property type="term" value="F:ATP binding"/>
    <property type="evidence" value="ECO:0007669"/>
    <property type="project" value="UniProtKB-UniRule"/>
</dbReference>
<feature type="region of interest" description="Disordered" evidence="6">
    <location>
        <begin position="1074"/>
        <end position="1225"/>
    </location>
</feature>
<dbReference type="STRING" id="69293.ENSGACP00000018228"/>
<dbReference type="InParanoid" id="G3PKU8"/>
<evidence type="ECO:0000259" key="7">
    <source>
        <dbReference type="PROSITE" id="PS50067"/>
    </source>
</evidence>
<organism evidence="8 9">
    <name type="scientific">Gasterosteus aculeatus aculeatus</name>
    <name type="common">three-spined stickleback</name>
    <dbReference type="NCBI Taxonomy" id="481459"/>
    <lineage>
        <taxon>Eukaryota</taxon>
        <taxon>Metazoa</taxon>
        <taxon>Chordata</taxon>
        <taxon>Craniata</taxon>
        <taxon>Vertebrata</taxon>
        <taxon>Euteleostomi</taxon>
        <taxon>Actinopterygii</taxon>
        <taxon>Neopterygii</taxon>
        <taxon>Teleostei</taxon>
        <taxon>Neoteleostei</taxon>
        <taxon>Acanthomorphata</taxon>
        <taxon>Eupercaria</taxon>
        <taxon>Perciformes</taxon>
        <taxon>Cottioidei</taxon>
        <taxon>Gasterosteales</taxon>
        <taxon>Gasterosteidae</taxon>
        <taxon>Gasterosteus</taxon>
    </lineage>
</organism>
<sequence>MVRISSVHSSGFSESMSLLKVDSKKKLLTLYETPSVGLAAAQRRGSASVPKCFTFDTVFSQDASQAEVCSGAVCDVIQSVVNGADGCIFCFGHAQLGKTYTMIGQDGSAQSLGVAPTAISWLFKVMEERRQKFGTLFSVGASAVEISGREETLSDLLAGLACSSPSAGGRQEAPGPSVSLREDPLCGSQLQNQTELRANNAEQAAFLLDAALAARRSSRAPSDQEARRNSHFMFTLHLQRERPDEGVSAGSRLHLLDLGSCETEVSRTREGGGGRCLSLSSLGNVVLALANGAEHVPYRDSKLVMLLGESLGNINCRTTMVAHVSNSLTDYMETLRTLQLASRIHHTGKKKSKHASSSSGGDSSCEEGGPSHRPPHLRPLHPKIVALDPDKPLLLSSNPDYSSSSEHSCDTVIYVGRRGVAVPDRELSNSERPPSFIPIVPSLTKKWFKDGHRPTGNHFKCNTFAELQERLEYIDDSEGSNIRAEGKPSRATKPTETTSPTGSGDVSSLELPATNTTDLTTLPPVLMDTSKRTSADRVKLLAADHLCVVKAGGGSPQEWDPGWRKKVYLRGGVPKPLAFPSLPRTSQKAHRGEAICYGSPNMEQAHSVQASLCGEYLLRTAVTLQRPVELNGEDELVFTVVEELPLVPDNGGASNMLVIASDCSLRRSSFGSRPVPVISSMNDEYAAFTSQMGDKALDDASGITSASVFQEQRFLWCSAAGSLSEPYCDSSPTFFTEWPPSPDSPGGPLNKDSLQVSAGAPNTLVWDHTPYTGNCSSPTPEPTSTAAAFCDKQEGRRNDVSLPESSRFEGEVGFLCTGRPPSGVCSKEPRGNTNSVPPLTRATALPAAQRVVDGCERPSRGGATLVKLLRLTQGATTMGIISAPQSSESKCGRDGATVRGTLRFSSLGKKWNRQKGSAISRSGSGNITPPVLLCKQSSQEQKMTTALSPSALKTRGDKTLTSEEEFNVRLWSNSFSHRTSSLKMRRGFDRTQGSRSASSRFFGSLMSVEGHSSQTSAGSGMSTECRAPSSATSSRSSQSAPRLGVPASSSICGFSSQVPPGVFSATSKTLPVKCSSSRAAKSTGLKVQSLSRGGSRSPSSFPKPLNNVAGRGTRPPSCSNTPSRSKGAGNVQAVGRAPISRVSELASGGQRKRLAGRSRETGNGSSSSEAGGSPSNMPPVPPAPPSPPPPAPPSPAPPSPYSKITAPRRPQCYSSGHGSDNSSVLSAELPPAVERTALFHHSRGSSGYDSVREDSETTGSASSESPASSSFSRRRASKPQKKRGSGFLRRRLIPAILLDASSPGRKRGAQWVDQRFEIKVYEIDNVERLQRRSGELVTGSEGLLHFNARLRMLEKRQQQITELKSKHQRLMKELQETKTWLMLDASKWSGKFNVDQDLYRESQEYLEALAQATAELDYCVNLCKSRVMMETCFDIVGTTVVVTQGGPQEAEV</sequence>
<dbReference type="InterPro" id="IPR001752">
    <property type="entry name" value="Kinesin_motor_dom"/>
</dbReference>
<evidence type="ECO:0000313" key="9">
    <source>
        <dbReference type="Proteomes" id="UP000007635"/>
    </source>
</evidence>
<feature type="region of interest" description="Disordered" evidence="6">
    <location>
        <begin position="1240"/>
        <end position="1285"/>
    </location>
</feature>
<evidence type="ECO:0000256" key="2">
    <source>
        <dbReference type="ARBA" id="ARBA00022741"/>
    </source>
</evidence>
<dbReference type="Bgee" id="ENSGACG00000013799">
    <property type="expression patterns" value="Expressed in embryo"/>
</dbReference>
<feature type="region of interest" description="Disordered" evidence="6">
    <location>
        <begin position="938"/>
        <end position="958"/>
    </location>
</feature>
<feature type="compositionally biased region" description="Polar residues" evidence="6">
    <location>
        <begin position="492"/>
        <end position="506"/>
    </location>
</feature>
<feature type="domain" description="Kinesin motor" evidence="7">
    <location>
        <begin position="1"/>
        <end position="347"/>
    </location>
</feature>
<feature type="compositionally biased region" description="Polar residues" evidence="6">
    <location>
        <begin position="1074"/>
        <end position="1088"/>
    </location>
</feature>
<feature type="compositionally biased region" description="Low complexity" evidence="6">
    <location>
        <begin position="1089"/>
        <end position="1100"/>
    </location>
</feature>
<dbReference type="GO" id="GO:0005856">
    <property type="term" value="C:cytoskeleton"/>
    <property type="evidence" value="ECO:0007669"/>
    <property type="project" value="UniProtKB-SubCell"/>
</dbReference>
<feature type="compositionally biased region" description="Basic residues" evidence="6">
    <location>
        <begin position="1272"/>
        <end position="1285"/>
    </location>
</feature>
<comment type="subcellular location">
    <subcellularLocation>
        <location evidence="1">Cytoplasm</location>
        <location evidence="1">Cytoskeleton</location>
    </subcellularLocation>
</comment>
<dbReference type="PRINTS" id="PR00380">
    <property type="entry name" value="KINESINHEAVY"/>
</dbReference>
<dbReference type="InterPro" id="IPR036961">
    <property type="entry name" value="Kinesin_motor_dom_sf"/>
</dbReference>
<dbReference type="eggNOG" id="KOG4280">
    <property type="taxonomic scope" value="Eukaryota"/>
</dbReference>
<keyword evidence="3 5" id="KW-0067">ATP-binding</keyword>
<feature type="region of interest" description="Disordered" evidence="6">
    <location>
        <begin position="769"/>
        <end position="804"/>
    </location>
</feature>
<dbReference type="Proteomes" id="UP000007635">
    <property type="component" value="Unassembled WGS sequence"/>
</dbReference>
<comment type="similarity">
    <text evidence="5">Belongs to the TRAFAC class myosin-kinesin ATPase superfamily. Kinesin family.</text>
</comment>
<keyword evidence="2 5" id="KW-0547">Nucleotide-binding</keyword>
<feature type="compositionally biased region" description="Low complexity" evidence="6">
    <location>
        <begin position="1260"/>
        <end position="1271"/>
    </location>
</feature>
<reference evidence="8 9" key="1">
    <citation type="journal article" date="2021" name="G3 (Bethesda)">
        <title>Improved contiguity of the threespine stickleback genome using long-read sequencing.</title>
        <authorList>
            <person name="Nath S."/>
            <person name="Shaw D.E."/>
            <person name="White M.A."/>
        </authorList>
    </citation>
    <scope>NUCLEOTIDE SEQUENCE [LARGE SCALE GENOMIC DNA]</scope>
    <source>
        <strain evidence="8 9">Lake Benthic</strain>
    </source>
</reference>
<feature type="compositionally biased region" description="Low complexity" evidence="6">
    <location>
        <begin position="1026"/>
        <end position="1042"/>
    </location>
</feature>
<dbReference type="SUPFAM" id="SSF52540">
    <property type="entry name" value="P-loop containing nucleoside triphosphate hydrolases"/>
    <property type="match status" value="1"/>
</dbReference>
<feature type="region of interest" description="Disordered" evidence="6">
    <location>
        <begin position="344"/>
        <end position="383"/>
    </location>
</feature>
<dbReference type="OMA" id="MIGQDCS"/>
<dbReference type="PANTHER" id="PTHR21608:SF5">
    <property type="entry name" value="KINESIN FAMILY MEMBER 26AA"/>
    <property type="match status" value="1"/>
</dbReference>
<dbReference type="Ensembl" id="ENSGACT00000018263.2">
    <property type="protein sequence ID" value="ENSGACP00000018228.2"/>
    <property type="gene ID" value="ENSGACG00000013799.2"/>
</dbReference>
<feature type="region of interest" description="Disordered" evidence="6">
    <location>
        <begin position="819"/>
        <end position="839"/>
    </location>
</feature>
<reference evidence="8" key="2">
    <citation type="submission" date="2025-08" db="UniProtKB">
        <authorList>
            <consortium name="Ensembl"/>
        </authorList>
    </citation>
    <scope>IDENTIFICATION</scope>
</reference>
<dbReference type="Pfam" id="PF00225">
    <property type="entry name" value="Kinesin"/>
    <property type="match status" value="1"/>
</dbReference>
<evidence type="ECO:0000313" key="8">
    <source>
        <dbReference type="Ensembl" id="ENSGACP00000018228.2"/>
    </source>
</evidence>
<dbReference type="GO" id="GO:0003777">
    <property type="term" value="F:microtubule motor activity"/>
    <property type="evidence" value="ECO:0007669"/>
    <property type="project" value="InterPro"/>
</dbReference>
<feature type="compositionally biased region" description="Basic residues" evidence="6">
    <location>
        <begin position="344"/>
        <end position="354"/>
    </location>
</feature>
<evidence type="ECO:0000256" key="3">
    <source>
        <dbReference type="ARBA" id="ARBA00022840"/>
    </source>
</evidence>
<dbReference type="GeneTree" id="ENSGT00940000159075"/>
<dbReference type="PANTHER" id="PTHR21608">
    <property type="entry name" value="KINESIN-LIKE PROTEIN CG14535"/>
    <property type="match status" value="1"/>
</dbReference>
<proteinExistence type="inferred from homology"/>
<feature type="region of interest" description="Disordered" evidence="6">
    <location>
        <begin position="1010"/>
        <end position="1046"/>
    </location>
</feature>
<dbReference type="PROSITE" id="PS50067">
    <property type="entry name" value="KINESIN_MOTOR_2"/>
    <property type="match status" value="1"/>
</dbReference>
<evidence type="ECO:0000256" key="4">
    <source>
        <dbReference type="ARBA" id="ARBA00023212"/>
    </source>
</evidence>
<accession>G3PKU8</accession>
<feature type="compositionally biased region" description="Pro residues" evidence="6">
    <location>
        <begin position="1176"/>
        <end position="1200"/>
    </location>
</feature>
<keyword evidence="4" id="KW-0963">Cytoplasm</keyword>
<keyword evidence="5" id="KW-0505">Motor protein</keyword>
<dbReference type="SMART" id="SM00129">
    <property type="entry name" value="KISc"/>
    <property type="match status" value="1"/>
</dbReference>
<feature type="binding site" evidence="5">
    <location>
        <begin position="92"/>
        <end position="99"/>
    </location>
    <ligand>
        <name>ATP</name>
        <dbReference type="ChEBI" id="CHEBI:30616"/>
    </ligand>
</feature>
<feature type="compositionally biased region" description="Low complexity" evidence="6">
    <location>
        <begin position="355"/>
        <end position="368"/>
    </location>
</feature>
<evidence type="ECO:0000256" key="5">
    <source>
        <dbReference type="PROSITE-ProRule" id="PRU00283"/>
    </source>
</evidence>
<dbReference type="InterPro" id="IPR027640">
    <property type="entry name" value="Kinesin-like_fam"/>
</dbReference>
<feature type="compositionally biased region" description="Low complexity" evidence="6">
    <location>
        <begin position="1162"/>
        <end position="1175"/>
    </location>
</feature>
<reference evidence="8" key="3">
    <citation type="submission" date="2025-09" db="UniProtKB">
        <authorList>
            <consortium name="Ensembl"/>
        </authorList>
    </citation>
    <scope>IDENTIFICATION</scope>
</reference>
<protein>
    <recommendedName>
        <fullName evidence="7">Kinesin motor domain-containing protein</fullName>
    </recommendedName>
</protein>
<evidence type="ECO:0000256" key="6">
    <source>
        <dbReference type="SAM" id="MobiDB-lite"/>
    </source>
</evidence>
<dbReference type="InterPro" id="IPR027417">
    <property type="entry name" value="P-loop_NTPase"/>
</dbReference>
<feature type="compositionally biased region" description="Polar residues" evidence="6">
    <location>
        <begin position="1010"/>
        <end position="1022"/>
    </location>
</feature>
<feature type="compositionally biased region" description="Polar residues" evidence="6">
    <location>
        <begin position="938"/>
        <end position="948"/>
    </location>
</feature>
<feature type="region of interest" description="Disordered" evidence="6">
    <location>
        <begin position="476"/>
        <end position="525"/>
    </location>
</feature>
<dbReference type="GO" id="GO:0007018">
    <property type="term" value="P:microtubule-based movement"/>
    <property type="evidence" value="ECO:0007669"/>
    <property type="project" value="InterPro"/>
</dbReference>
<dbReference type="GO" id="GO:0008017">
    <property type="term" value="F:microtubule binding"/>
    <property type="evidence" value="ECO:0007669"/>
    <property type="project" value="InterPro"/>
</dbReference>
<keyword evidence="4" id="KW-0206">Cytoskeleton</keyword>